<feature type="signal peptide" evidence="1">
    <location>
        <begin position="1"/>
        <end position="19"/>
    </location>
</feature>
<evidence type="ECO:0000256" key="1">
    <source>
        <dbReference type="SAM" id="SignalP"/>
    </source>
</evidence>
<name>A0A0B1STK6_OESDE</name>
<keyword evidence="3" id="KW-1185">Reference proteome</keyword>
<protein>
    <submittedName>
        <fullName evidence="2">Uncharacterized protein</fullName>
    </submittedName>
</protein>
<proteinExistence type="predicted"/>
<feature type="chain" id="PRO_5002061838" evidence="1">
    <location>
        <begin position="20"/>
        <end position="46"/>
    </location>
</feature>
<keyword evidence="1" id="KW-0732">Signal</keyword>
<sequence length="46" mass="4941">MSSLQLITALLAIVAVAVALRCYSGEYENDVKPSGTTECNGRYCTK</sequence>
<evidence type="ECO:0000313" key="2">
    <source>
        <dbReference type="EMBL" id="KHJ86540.1"/>
    </source>
</evidence>
<evidence type="ECO:0000313" key="3">
    <source>
        <dbReference type="Proteomes" id="UP000053660"/>
    </source>
</evidence>
<gene>
    <name evidence="2" type="ORF">OESDEN_13703</name>
</gene>
<dbReference type="Proteomes" id="UP000053660">
    <property type="component" value="Unassembled WGS sequence"/>
</dbReference>
<organism evidence="2 3">
    <name type="scientific">Oesophagostomum dentatum</name>
    <name type="common">Nodular worm</name>
    <dbReference type="NCBI Taxonomy" id="61180"/>
    <lineage>
        <taxon>Eukaryota</taxon>
        <taxon>Metazoa</taxon>
        <taxon>Ecdysozoa</taxon>
        <taxon>Nematoda</taxon>
        <taxon>Chromadorea</taxon>
        <taxon>Rhabditida</taxon>
        <taxon>Rhabditina</taxon>
        <taxon>Rhabditomorpha</taxon>
        <taxon>Strongyloidea</taxon>
        <taxon>Strongylidae</taxon>
        <taxon>Oesophagostomum</taxon>
    </lineage>
</organism>
<accession>A0A0B1STK6</accession>
<dbReference type="EMBL" id="KN560094">
    <property type="protein sequence ID" value="KHJ86540.1"/>
    <property type="molecule type" value="Genomic_DNA"/>
</dbReference>
<reference evidence="2 3" key="1">
    <citation type="submission" date="2014-03" db="EMBL/GenBank/DDBJ databases">
        <title>Draft genome of the hookworm Oesophagostomum dentatum.</title>
        <authorList>
            <person name="Mitreva M."/>
        </authorList>
    </citation>
    <scope>NUCLEOTIDE SEQUENCE [LARGE SCALE GENOMIC DNA]</scope>
    <source>
        <strain evidence="2 3">OD-Hann</strain>
    </source>
</reference>
<dbReference type="AlphaFoldDB" id="A0A0B1STK6"/>